<dbReference type="InterPro" id="IPR003439">
    <property type="entry name" value="ABC_transporter-like_ATP-bd"/>
</dbReference>
<dbReference type="CDD" id="cd03225">
    <property type="entry name" value="ABC_cobalt_CbiO_domain1"/>
    <property type="match status" value="1"/>
</dbReference>
<dbReference type="GO" id="GO:0005524">
    <property type="term" value="F:ATP binding"/>
    <property type="evidence" value="ECO:0007669"/>
    <property type="project" value="UniProtKB-KW"/>
</dbReference>
<feature type="region of interest" description="Disordered" evidence="5">
    <location>
        <begin position="213"/>
        <end position="245"/>
    </location>
</feature>
<dbReference type="PROSITE" id="PS50893">
    <property type="entry name" value="ABC_TRANSPORTER_2"/>
    <property type="match status" value="1"/>
</dbReference>
<dbReference type="Gene3D" id="3.40.50.300">
    <property type="entry name" value="P-loop containing nucleotide triphosphate hydrolases"/>
    <property type="match status" value="1"/>
</dbReference>
<dbReference type="InterPro" id="IPR015856">
    <property type="entry name" value="ABC_transpr_CbiO/EcfA_su"/>
</dbReference>
<evidence type="ECO:0000256" key="3">
    <source>
        <dbReference type="ARBA" id="ARBA00022741"/>
    </source>
</evidence>
<dbReference type="InterPro" id="IPR003593">
    <property type="entry name" value="AAA+_ATPase"/>
</dbReference>
<evidence type="ECO:0000256" key="1">
    <source>
        <dbReference type="ARBA" id="ARBA00005417"/>
    </source>
</evidence>
<dbReference type="GO" id="GO:0042626">
    <property type="term" value="F:ATPase-coupled transmembrane transporter activity"/>
    <property type="evidence" value="ECO:0007669"/>
    <property type="project" value="TreeGrafter"/>
</dbReference>
<dbReference type="EMBL" id="JPWF01000007">
    <property type="protein sequence ID" value="RCK36615.1"/>
    <property type="molecule type" value="Genomic_DNA"/>
</dbReference>
<evidence type="ECO:0000313" key="8">
    <source>
        <dbReference type="Proteomes" id="UP000253226"/>
    </source>
</evidence>
<evidence type="ECO:0000313" key="7">
    <source>
        <dbReference type="EMBL" id="RCK36615.1"/>
    </source>
</evidence>
<keyword evidence="3" id="KW-0547">Nucleotide-binding</keyword>
<dbReference type="GO" id="GO:0016887">
    <property type="term" value="F:ATP hydrolysis activity"/>
    <property type="evidence" value="ECO:0007669"/>
    <property type="project" value="InterPro"/>
</dbReference>
<dbReference type="Pfam" id="PF00005">
    <property type="entry name" value="ABC_tran"/>
    <property type="match status" value="1"/>
</dbReference>
<dbReference type="PANTHER" id="PTHR43553">
    <property type="entry name" value="HEAVY METAL TRANSPORTER"/>
    <property type="match status" value="1"/>
</dbReference>
<dbReference type="InterPro" id="IPR017871">
    <property type="entry name" value="ABC_transporter-like_CS"/>
</dbReference>
<reference evidence="7 8" key="1">
    <citation type="submission" date="2014-07" db="EMBL/GenBank/DDBJ databases">
        <title>Draft genome sequence of Thalassospira profundimaris 35.</title>
        <authorList>
            <person name="Lai Q."/>
            <person name="Shao Z."/>
        </authorList>
    </citation>
    <scope>NUCLEOTIDE SEQUENCE [LARGE SCALE GENOMIC DNA]</scope>
    <source>
        <strain evidence="7 8">35</strain>
    </source>
</reference>
<comment type="similarity">
    <text evidence="1">Belongs to the ABC transporter superfamily.</text>
</comment>
<dbReference type="Proteomes" id="UP000253226">
    <property type="component" value="Unassembled WGS sequence"/>
</dbReference>
<dbReference type="AlphaFoldDB" id="A0A367W599"/>
<dbReference type="SMART" id="SM00382">
    <property type="entry name" value="AAA"/>
    <property type="match status" value="1"/>
</dbReference>
<gene>
    <name evidence="7" type="ORF">TH19_11835</name>
</gene>
<feature type="compositionally biased region" description="Basic and acidic residues" evidence="5">
    <location>
        <begin position="226"/>
        <end position="235"/>
    </location>
</feature>
<dbReference type="RefSeq" id="WP_114102501.1">
    <property type="nucleotide sequence ID" value="NZ_JPWF01000007.1"/>
</dbReference>
<keyword evidence="4" id="KW-0067">ATP-binding</keyword>
<accession>A0A367W599</accession>
<dbReference type="OrthoDB" id="9782163at2"/>
<name>A0A367W599_9PROT</name>
<dbReference type="GO" id="GO:0043190">
    <property type="term" value="C:ATP-binding cassette (ABC) transporter complex"/>
    <property type="evidence" value="ECO:0007669"/>
    <property type="project" value="TreeGrafter"/>
</dbReference>
<dbReference type="InterPro" id="IPR050095">
    <property type="entry name" value="ECF_ABC_transporter_ATP-bd"/>
</dbReference>
<proteinExistence type="inferred from homology"/>
<dbReference type="InterPro" id="IPR027417">
    <property type="entry name" value="P-loop_NTPase"/>
</dbReference>
<organism evidence="7 8">
    <name type="scientific">Thalassospira profundimaris</name>
    <dbReference type="NCBI Taxonomy" id="502049"/>
    <lineage>
        <taxon>Bacteria</taxon>
        <taxon>Pseudomonadati</taxon>
        <taxon>Pseudomonadota</taxon>
        <taxon>Alphaproteobacteria</taxon>
        <taxon>Rhodospirillales</taxon>
        <taxon>Thalassospiraceae</taxon>
        <taxon>Thalassospira</taxon>
    </lineage>
</organism>
<evidence type="ECO:0000256" key="5">
    <source>
        <dbReference type="SAM" id="MobiDB-lite"/>
    </source>
</evidence>
<dbReference type="SUPFAM" id="SSF52540">
    <property type="entry name" value="P-loop containing nucleoside triphosphate hydrolases"/>
    <property type="match status" value="1"/>
</dbReference>
<dbReference type="PROSITE" id="PS00211">
    <property type="entry name" value="ABC_TRANSPORTER_1"/>
    <property type="match status" value="1"/>
</dbReference>
<dbReference type="PANTHER" id="PTHR43553:SF24">
    <property type="entry name" value="ENERGY-COUPLING FACTOR TRANSPORTER ATP-BINDING PROTEIN ECFA1"/>
    <property type="match status" value="1"/>
</dbReference>
<feature type="domain" description="ABC transporter" evidence="6">
    <location>
        <begin position="5"/>
        <end position="236"/>
    </location>
</feature>
<protein>
    <submittedName>
        <fullName evidence="7">Cobalt ABC transporter ATPase</fullName>
    </submittedName>
</protein>
<keyword evidence="2" id="KW-0813">Transport</keyword>
<evidence type="ECO:0000256" key="2">
    <source>
        <dbReference type="ARBA" id="ARBA00022448"/>
    </source>
</evidence>
<evidence type="ECO:0000256" key="4">
    <source>
        <dbReference type="ARBA" id="ARBA00022840"/>
    </source>
</evidence>
<evidence type="ECO:0000259" key="6">
    <source>
        <dbReference type="PROSITE" id="PS50893"/>
    </source>
</evidence>
<sequence length="245" mass="27194">MSSLIELTDISYGYRAGQNVLDRVKLSLSENERLFITGPNGAGKSTLLRILVGLIKPFGGEISAFGQRRISEADFHDLRCRVGFIVQDPDDQLFCPTVVEDIAFGPLNLGASRDEALAIVDEVLDQLHLKHLRERITHELSGGEKRLVSVAAVLAMKPDVLLLDEPTNALDEENLHRLEEILMELPQAMILVSHDPHFRRKLATRTLELRAGNLTPAKQLAPKKCTASDRARQQDEVSDQSAETV</sequence>
<comment type="caution">
    <text evidence="7">The sequence shown here is derived from an EMBL/GenBank/DDBJ whole genome shotgun (WGS) entry which is preliminary data.</text>
</comment>